<dbReference type="Proteomes" id="UP000746471">
    <property type="component" value="Unassembled WGS sequence"/>
</dbReference>
<dbReference type="Gene3D" id="3.40.640.10">
    <property type="entry name" value="Type I PLP-dependent aspartate aminotransferase-like (Major domain)"/>
    <property type="match status" value="1"/>
</dbReference>
<dbReference type="PROSITE" id="PS00703">
    <property type="entry name" value="OKR_DC_1"/>
    <property type="match status" value="1"/>
</dbReference>
<protein>
    <submittedName>
        <fullName evidence="7">Aminotransferase class I/II-fold pyridoxal phosphate-dependent enzyme</fullName>
    </submittedName>
</protein>
<keyword evidence="8" id="KW-1185">Reference proteome</keyword>
<organism evidence="7 8">
    <name type="scientific">Fusibacter paucivorans</name>
    <dbReference type="NCBI Taxonomy" id="76009"/>
    <lineage>
        <taxon>Bacteria</taxon>
        <taxon>Bacillati</taxon>
        <taxon>Bacillota</taxon>
        <taxon>Clostridia</taxon>
        <taxon>Eubacteriales</taxon>
        <taxon>Eubacteriales Family XII. Incertae Sedis</taxon>
        <taxon>Fusibacter</taxon>
    </lineage>
</organism>
<dbReference type="InterPro" id="IPR008286">
    <property type="entry name" value="Prn/Lys/Arg_de-COase_C"/>
</dbReference>
<dbReference type="Gene3D" id="3.90.100.10">
    <property type="entry name" value="Orn/Lys/Arg decarboxylase, C-terminal domain"/>
    <property type="match status" value="1"/>
</dbReference>
<gene>
    <name evidence="7" type="ORF">KHM83_15800</name>
</gene>
<evidence type="ECO:0000256" key="1">
    <source>
        <dbReference type="ARBA" id="ARBA00001933"/>
    </source>
</evidence>
<feature type="domain" description="Orn/Lys/Arg decarboxylases family 1 pyridoxal-P attachment site" evidence="6">
    <location>
        <begin position="224"/>
        <end position="238"/>
    </location>
</feature>
<dbReference type="PANTHER" id="PTHR43277:SF4">
    <property type="entry name" value="ARGININE DECARBOXYLASE"/>
    <property type="match status" value="1"/>
</dbReference>
<dbReference type="EMBL" id="JAHBCL010000032">
    <property type="protein sequence ID" value="MBS7528151.1"/>
    <property type="molecule type" value="Genomic_DNA"/>
</dbReference>
<comment type="similarity">
    <text evidence="2">Belongs to the Orn/Lys/Arg decarboxylase class-I family.</text>
</comment>
<dbReference type="GO" id="GO:0008483">
    <property type="term" value="F:transaminase activity"/>
    <property type="evidence" value="ECO:0007669"/>
    <property type="project" value="UniProtKB-KW"/>
</dbReference>
<dbReference type="CDD" id="cd00615">
    <property type="entry name" value="Orn_deC_like"/>
    <property type="match status" value="1"/>
</dbReference>
<dbReference type="Pfam" id="PF01276">
    <property type="entry name" value="OKR_DC_1"/>
    <property type="match status" value="1"/>
</dbReference>
<evidence type="ECO:0000313" key="7">
    <source>
        <dbReference type="EMBL" id="MBS7528151.1"/>
    </source>
</evidence>
<keyword evidence="5" id="KW-0456">Lyase</keyword>
<evidence type="ECO:0000256" key="4">
    <source>
        <dbReference type="ARBA" id="ARBA00022898"/>
    </source>
</evidence>
<evidence type="ECO:0000256" key="3">
    <source>
        <dbReference type="ARBA" id="ARBA00022793"/>
    </source>
</evidence>
<keyword evidence="3" id="KW-0210">Decarboxylase</keyword>
<sequence length="492" mass="54351">MKHLLDQTKTPVFSAMKAYREKNVVPFDVPGHKHGKGLNEYTNYFGEAMMELDVNSMKPLDFLGNPVSVIKEGEALMADAFGADNAFFIVGGTSFAVQAMIMATVTCGQKIILPRNSHKSAINGLILCGAEPVYMNPVIDDEMGVCHNVTIESLIEAHEAHPEAKTVLIVNPTYYGATCNLAELVDYCHRNDLTVIVDEAHGTHFSFHEDFPMSAMQAGADMAAVSLHKTGGSLTQSSALLVNAKRVDPMYVRKVINLMQTTSPSYLLMGSLDVARKMLATEGREVLSHVMEIADYTRAAINDIPGCYCIGYEAVGTPGIFKFDTTKLSVTTRDMGLNGMELYDLLRDEYNIQMETGDMYNSLAIFSVGDTYDNANALIAALKDISKRFNRGRLDYQKIDLHFPKVVMTPRDAFYAEKEMVRFEDSVGRISGEAIMAYPPGIPVVSYGERINESVVAQVKLFKASHSILTGMEDPQVNYIKVIKERPIKSLK</sequence>
<proteinExistence type="inferred from homology"/>
<keyword evidence="7" id="KW-0808">Transferase</keyword>
<dbReference type="RefSeq" id="WP_213238008.1">
    <property type="nucleotide sequence ID" value="NZ_JAHBCL010000032.1"/>
</dbReference>
<dbReference type="PANTHER" id="PTHR43277">
    <property type="entry name" value="ARGININE DECARBOXYLASE"/>
    <property type="match status" value="1"/>
</dbReference>
<reference evidence="7 8" key="1">
    <citation type="submission" date="2021-05" db="EMBL/GenBank/DDBJ databases">
        <title>Fusibacter ferrireducens sp. nov., an anaerobic, sulfur- and Fe-reducing bacterium isolated from the mangrove sediment.</title>
        <authorList>
            <person name="Qiu D."/>
        </authorList>
    </citation>
    <scope>NUCLEOTIDE SEQUENCE [LARGE SCALE GENOMIC DNA]</scope>
    <source>
        <strain evidence="7 8">DSM 12116</strain>
    </source>
</reference>
<dbReference type="SUPFAM" id="SSF53383">
    <property type="entry name" value="PLP-dependent transferases"/>
    <property type="match status" value="1"/>
</dbReference>
<accession>A0ABS5PUA8</accession>
<evidence type="ECO:0000313" key="8">
    <source>
        <dbReference type="Proteomes" id="UP000746471"/>
    </source>
</evidence>
<dbReference type="InterPro" id="IPR052357">
    <property type="entry name" value="Orn_Lys_Arg_decarboxylase-I"/>
</dbReference>
<keyword evidence="4" id="KW-0663">Pyridoxal phosphate</keyword>
<evidence type="ECO:0000256" key="2">
    <source>
        <dbReference type="ARBA" id="ARBA00010671"/>
    </source>
</evidence>
<evidence type="ECO:0000256" key="5">
    <source>
        <dbReference type="ARBA" id="ARBA00023239"/>
    </source>
</evidence>
<dbReference type="Pfam" id="PF03711">
    <property type="entry name" value="OKR_DC_1_C"/>
    <property type="match status" value="1"/>
</dbReference>
<dbReference type="InterPro" id="IPR015424">
    <property type="entry name" value="PyrdxlP-dep_Trfase"/>
</dbReference>
<dbReference type="InterPro" id="IPR015421">
    <property type="entry name" value="PyrdxlP-dep_Trfase_major"/>
</dbReference>
<evidence type="ECO:0000259" key="6">
    <source>
        <dbReference type="PROSITE" id="PS00703"/>
    </source>
</evidence>
<keyword evidence="7" id="KW-0032">Aminotransferase</keyword>
<comment type="cofactor">
    <cofactor evidence="1">
        <name>pyridoxal 5'-phosphate</name>
        <dbReference type="ChEBI" id="CHEBI:597326"/>
    </cofactor>
</comment>
<name>A0ABS5PUA8_9FIRM</name>
<dbReference type="InterPro" id="IPR000310">
    <property type="entry name" value="Orn/Lys/Arg_deCO2ase_major_dom"/>
</dbReference>
<comment type="caution">
    <text evidence="7">The sequence shown here is derived from an EMBL/GenBank/DDBJ whole genome shotgun (WGS) entry which is preliminary data.</text>
</comment>